<reference evidence="3" key="1">
    <citation type="submission" date="2015-08" db="EMBL/GenBank/DDBJ databases">
        <title>Genome sequence of the strict anaerobe Clostridium homopropionicum LuHBu1 (DSM 5847T).</title>
        <authorList>
            <person name="Poehlein A."/>
            <person name="Beck M."/>
            <person name="Schiel-Bengelsdorf B."/>
            <person name="Bengelsdorf F.R."/>
            <person name="Daniel R."/>
            <person name="Duerre P."/>
        </authorList>
    </citation>
    <scope>NUCLEOTIDE SEQUENCE [LARGE SCALE GENOMIC DNA]</scope>
    <source>
        <strain evidence="3">DSM 5847</strain>
    </source>
</reference>
<dbReference type="GO" id="GO:0140359">
    <property type="term" value="F:ABC-type transporter activity"/>
    <property type="evidence" value="ECO:0007669"/>
    <property type="project" value="InterPro"/>
</dbReference>
<feature type="transmembrane region" description="Helical" evidence="1">
    <location>
        <begin position="196"/>
        <end position="216"/>
    </location>
</feature>
<dbReference type="PATRIC" id="fig|1121318.3.peg.2933"/>
<dbReference type="Proteomes" id="UP000037043">
    <property type="component" value="Unassembled WGS sequence"/>
</dbReference>
<evidence type="ECO:0000313" key="3">
    <source>
        <dbReference type="Proteomes" id="UP000037043"/>
    </source>
</evidence>
<proteinExistence type="predicted"/>
<comment type="caution">
    <text evidence="2">The sequence shown here is derived from an EMBL/GenBank/DDBJ whole genome shotgun (WGS) entry which is preliminary data.</text>
</comment>
<feature type="transmembrane region" description="Helical" evidence="1">
    <location>
        <begin position="246"/>
        <end position="264"/>
    </location>
</feature>
<dbReference type="AlphaFoldDB" id="A0A0L6Z6Q0"/>
<dbReference type="EMBL" id="LHUR01000036">
    <property type="protein sequence ID" value="KOA18639.1"/>
    <property type="molecule type" value="Genomic_DNA"/>
</dbReference>
<sequence>MNIFKMEVKKGLKSLSVWSIVCVALTILFMSMFPSMKSSGMQELVNTKMDALPPAILEAFNLKDMPDFTKLNQYFAYVFQYIVIAGCIYAGMLGAKSLIKEESEGTIEFLYAQPVSRAKIVTMKILSSLALFYIFIMIMSIASILISLIVKPEDLELIDMIMDIKMLCGGFFLIGLVYMAIGFLLSVLINSLKLAMPLSTGIFFITYLLGIFANMIDKLEFLKYFSPFHYAVPADLLKTGLDKVNIVLSIVIIIISLISTYIIYNKKDFNI</sequence>
<dbReference type="PANTHER" id="PTHR37305">
    <property type="entry name" value="INTEGRAL MEMBRANE PROTEIN-RELATED"/>
    <property type="match status" value="1"/>
</dbReference>
<dbReference type="GO" id="GO:0005886">
    <property type="term" value="C:plasma membrane"/>
    <property type="evidence" value="ECO:0007669"/>
    <property type="project" value="UniProtKB-SubCell"/>
</dbReference>
<dbReference type="STRING" id="36844.SAMN04488501_11060"/>
<accession>A0A0L6Z6Q0</accession>
<organism evidence="2 3">
    <name type="scientific">Clostridium homopropionicum DSM 5847</name>
    <dbReference type="NCBI Taxonomy" id="1121318"/>
    <lineage>
        <taxon>Bacteria</taxon>
        <taxon>Bacillati</taxon>
        <taxon>Bacillota</taxon>
        <taxon>Clostridia</taxon>
        <taxon>Eubacteriales</taxon>
        <taxon>Clostridiaceae</taxon>
        <taxon>Clostridium</taxon>
    </lineage>
</organism>
<name>A0A0L6Z6Q0_9CLOT</name>
<dbReference type="Pfam" id="PF12679">
    <property type="entry name" value="ABC2_membrane_2"/>
    <property type="match status" value="1"/>
</dbReference>
<feature type="transmembrane region" description="Helical" evidence="1">
    <location>
        <begin position="12"/>
        <end position="33"/>
    </location>
</feature>
<evidence type="ECO:0000313" key="2">
    <source>
        <dbReference type="EMBL" id="KOA18639.1"/>
    </source>
</evidence>
<feature type="transmembrane region" description="Helical" evidence="1">
    <location>
        <begin position="170"/>
        <end position="189"/>
    </location>
</feature>
<protein>
    <submittedName>
        <fullName evidence="2">ABC-2 family transporter protein</fullName>
    </submittedName>
</protein>
<feature type="transmembrane region" description="Helical" evidence="1">
    <location>
        <begin position="74"/>
        <end position="95"/>
    </location>
</feature>
<feature type="transmembrane region" description="Helical" evidence="1">
    <location>
        <begin position="125"/>
        <end position="150"/>
    </location>
</feature>
<keyword evidence="1" id="KW-0472">Membrane</keyword>
<keyword evidence="3" id="KW-1185">Reference proteome</keyword>
<keyword evidence="1" id="KW-0812">Transmembrane</keyword>
<evidence type="ECO:0000256" key="1">
    <source>
        <dbReference type="SAM" id="Phobius"/>
    </source>
</evidence>
<keyword evidence="1" id="KW-1133">Transmembrane helix</keyword>
<dbReference type="PANTHER" id="PTHR37305:SF1">
    <property type="entry name" value="MEMBRANE PROTEIN"/>
    <property type="match status" value="1"/>
</dbReference>
<dbReference type="RefSeq" id="WP_052222390.1">
    <property type="nucleotide sequence ID" value="NZ_LHUR01000036.1"/>
</dbReference>
<gene>
    <name evidence="2" type="ORF">CLHOM_29230</name>
</gene>